<sequence length="61" mass="6299">MLTALTILSSLVAATMGVNLLRPSNDGWQTKSGAAVFAIAAFSLLFLALHALLPLVGGFII</sequence>
<dbReference type="AlphaFoldDB" id="A0A2U2DVG6"/>
<organism evidence="2 3">
    <name type="scientific">Metarhizobium album</name>
    <dbReference type="NCBI Taxonomy" id="2182425"/>
    <lineage>
        <taxon>Bacteria</taxon>
        <taxon>Pseudomonadati</taxon>
        <taxon>Pseudomonadota</taxon>
        <taxon>Alphaproteobacteria</taxon>
        <taxon>Hyphomicrobiales</taxon>
        <taxon>Rhizobiaceae</taxon>
        <taxon>Metarhizobium</taxon>
    </lineage>
</organism>
<keyword evidence="3" id="KW-1185">Reference proteome</keyword>
<evidence type="ECO:0000313" key="3">
    <source>
        <dbReference type="Proteomes" id="UP000245252"/>
    </source>
</evidence>
<name>A0A2U2DVG6_9HYPH</name>
<feature type="transmembrane region" description="Helical" evidence="1">
    <location>
        <begin position="33"/>
        <end position="60"/>
    </location>
</feature>
<dbReference type="Proteomes" id="UP000245252">
    <property type="component" value="Unassembled WGS sequence"/>
</dbReference>
<keyword evidence="1" id="KW-1133">Transmembrane helix</keyword>
<proteinExistence type="predicted"/>
<reference evidence="2 3" key="1">
    <citation type="submission" date="2018-05" db="EMBL/GenBank/DDBJ databases">
        <title>The draft genome of strain NS-104.</title>
        <authorList>
            <person name="Hang P."/>
            <person name="Jiang J."/>
        </authorList>
    </citation>
    <scope>NUCLEOTIDE SEQUENCE [LARGE SCALE GENOMIC DNA]</scope>
    <source>
        <strain evidence="2 3">NS-104</strain>
    </source>
</reference>
<dbReference type="EMBL" id="QFBC01000002">
    <property type="protein sequence ID" value="PWE57287.1"/>
    <property type="molecule type" value="Genomic_DNA"/>
</dbReference>
<keyword evidence="1" id="KW-0472">Membrane</keyword>
<evidence type="ECO:0000313" key="2">
    <source>
        <dbReference type="EMBL" id="PWE57287.1"/>
    </source>
</evidence>
<gene>
    <name evidence="2" type="ORF">DEM27_06520</name>
</gene>
<evidence type="ECO:0000256" key="1">
    <source>
        <dbReference type="SAM" id="Phobius"/>
    </source>
</evidence>
<keyword evidence="1" id="KW-0812">Transmembrane</keyword>
<protein>
    <submittedName>
        <fullName evidence="2">Uncharacterized protein</fullName>
    </submittedName>
</protein>
<comment type="caution">
    <text evidence="2">The sequence shown here is derived from an EMBL/GenBank/DDBJ whole genome shotgun (WGS) entry which is preliminary data.</text>
</comment>
<accession>A0A2U2DVG6</accession>